<accession>A0A371EMW8</accession>
<proteinExistence type="predicted"/>
<gene>
    <name evidence="2" type="primary">ZMYM1</name>
    <name evidence="2" type="ORF">CR513_53717</name>
</gene>
<dbReference type="AlphaFoldDB" id="A0A371EMW8"/>
<evidence type="ECO:0000259" key="1">
    <source>
        <dbReference type="Pfam" id="PF14291"/>
    </source>
</evidence>
<dbReference type="InterPro" id="IPR025398">
    <property type="entry name" value="DUF4371"/>
</dbReference>
<dbReference type="PANTHER" id="PTHR11697:SF230">
    <property type="entry name" value="ZINC FINGER, MYM DOMAIN CONTAINING 1"/>
    <property type="match status" value="1"/>
</dbReference>
<name>A0A371EMW8_MUCPR</name>
<reference evidence="2" key="1">
    <citation type="submission" date="2018-05" db="EMBL/GenBank/DDBJ databases">
        <title>Draft genome of Mucuna pruriens seed.</title>
        <authorList>
            <person name="Nnadi N.E."/>
            <person name="Vos R."/>
            <person name="Hasami M.H."/>
            <person name="Devisetty U.K."/>
            <person name="Aguiy J.C."/>
        </authorList>
    </citation>
    <scope>NUCLEOTIDE SEQUENCE [LARGE SCALE GENOMIC DNA]</scope>
    <source>
        <strain evidence="2">JCA_2017</strain>
    </source>
</reference>
<dbReference type="STRING" id="157652.A0A371EMW8"/>
<sequence length="396" mass="46238">MSIVLIFVDRDGYVQERFFDLIHVANTSLTSKKEIPSVVSRHCLDIQNLHGQWYDGASNMCGEWNDLQALFLKDCHYAYHIHCLSHCLQIALIAVGREVSCVHQIFSNLTLIVNAPKSYRHLIEISLKFNLKPIVHVHCYLATEEGNYSSFGDANSTYDIITSFEFIFLLHLMRDILAITHGLCLALQCKNHDILNAMSLVFTTKSLIQKIRELGWKSFFKEKHEINVPKMTTLYLQELNSRFCDNMMELLTLSSTLNRKDLYKSLNVEKMCELTIKFNFDGFIKQVQLYYRIQIQHYELDKFINNLCAMSRIGETRKYLTYSLIDHLICLILAHPISIVPTKKSFLSMKIVKSRLRNKMEDGFLAKYLINYIERRNAEKFDTNSIIDNFMIRRNT</sequence>
<feature type="non-terminal residue" evidence="2">
    <location>
        <position position="1"/>
    </location>
</feature>
<organism evidence="2 3">
    <name type="scientific">Mucuna pruriens</name>
    <name type="common">Velvet bean</name>
    <name type="synonym">Dolichos pruriens</name>
    <dbReference type="NCBI Taxonomy" id="157652"/>
    <lineage>
        <taxon>Eukaryota</taxon>
        <taxon>Viridiplantae</taxon>
        <taxon>Streptophyta</taxon>
        <taxon>Embryophyta</taxon>
        <taxon>Tracheophyta</taxon>
        <taxon>Spermatophyta</taxon>
        <taxon>Magnoliopsida</taxon>
        <taxon>eudicotyledons</taxon>
        <taxon>Gunneridae</taxon>
        <taxon>Pentapetalae</taxon>
        <taxon>rosids</taxon>
        <taxon>fabids</taxon>
        <taxon>Fabales</taxon>
        <taxon>Fabaceae</taxon>
        <taxon>Papilionoideae</taxon>
        <taxon>50 kb inversion clade</taxon>
        <taxon>NPAAA clade</taxon>
        <taxon>indigoferoid/millettioid clade</taxon>
        <taxon>Phaseoleae</taxon>
        <taxon>Mucuna</taxon>
    </lineage>
</organism>
<keyword evidence="3" id="KW-1185">Reference proteome</keyword>
<evidence type="ECO:0000313" key="2">
    <source>
        <dbReference type="EMBL" id="RDX67413.1"/>
    </source>
</evidence>
<dbReference type="InterPro" id="IPR055298">
    <property type="entry name" value="AtLOH3-like"/>
</dbReference>
<evidence type="ECO:0000313" key="3">
    <source>
        <dbReference type="Proteomes" id="UP000257109"/>
    </source>
</evidence>
<comment type="caution">
    <text evidence="2">The sequence shown here is derived from an EMBL/GenBank/DDBJ whole genome shotgun (WGS) entry which is preliminary data.</text>
</comment>
<dbReference type="OrthoDB" id="118159at2759"/>
<feature type="domain" description="DUF4371" evidence="1">
    <location>
        <begin position="1"/>
        <end position="65"/>
    </location>
</feature>
<dbReference type="Proteomes" id="UP000257109">
    <property type="component" value="Unassembled WGS sequence"/>
</dbReference>
<dbReference type="Pfam" id="PF14291">
    <property type="entry name" value="DUF4371"/>
    <property type="match status" value="1"/>
</dbReference>
<protein>
    <submittedName>
        <fullName evidence="2">Zinc finger MYM-type protein 1</fullName>
    </submittedName>
</protein>
<dbReference type="EMBL" id="QJKJ01013011">
    <property type="protein sequence ID" value="RDX67413.1"/>
    <property type="molecule type" value="Genomic_DNA"/>
</dbReference>
<dbReference type="PANTHER" id="PTHR11697">
    <property type="entry name" value="GENERAL TRANSCRIPTION FACTOR 2-RELATED ZINC FINGER PROTEIN"/>
    <property type="match status" value="1"/>
</dbReference>
<feature type="non-terminal residue" evidence="2">
    <location>
        <position position="396"/>
    </location>
</feature>